<evidence type="ECO:0000256" key="6">
    <source>
        <dbReference type="ARBA" id="ARBA00022989"/>
    </source>
</evidence>
<organism evidence="10 11">
    <name type="scientific">Nasonia vitripennis</name>
    <name type="common">Parasitic wasp</name>
    <dbReference type="NCBI Taxonomy" id="7425"/>
    <lineage>
        <taxon>Eukaryota</taxon>
        <taxon>Metazoa</taxon>
        <taxon>Ecdysozoa</taxon>
        <taxon>Arthropoda</taxon>
        <taxon>Hexapoda</taxon>
        <taxon>Insecta</taxon>
        <taxon>Pterygota</taxon>
        <taxon>Neoptera</taxon>
        <taxon>Endopterygota</taxon>
        <taxon>Hymenoptera</taxon>
        <taxon>Apocrita</taxon>
        <taxon>Proctotrupomorpha</taxon>
        <taxon>Chalcidoidea</taxon>
        <taxon>Pteromalidae</taxon>
        <taxon>Pteromalinae</taxon>
        <taxon>Nasonia</taxon>
    </lineage>
</organism>
<evidence type="ECO:0000256" key="3">
    <source>
        <dbReference type="ARBA" id="ARBA00017689"/>
    </source>
</evidence>
<protein>
    <recommendedName>
        <fullName evidence="3">Cytochrome c oxidase assembly protein COX20, mitochondrial</fullName>
    </recommendedName>
</protein>
<evidence type="ECO:0000313" key="11">
    <source>
        <dbReference type="Proteomes" id="UP000002358"/>
    </source>
</evidence>
<evidence type="ECO:0000256" key="9">
    <source>
        <dbReference type="SAM" id="Phobius"/>
    </source>
</evidence>
<dbReference type="OMA" id="VSQIPCF"/>
<keyword evidence="5" id="KW-0999">Mitochondrion inner membrane</keyword>
<dbReference type="OrthoDB" id="14603at2759"/>
<evidence type="ECO:0000256" key="7">
    <source>
        <dbReference type="ARBA" id="ARBA00023128"/>
    </source>
</evidence>
<dbReference type="FunCoup" id="A0A7M7GAB3">
    <property type="interactions" value="553"/>
</dbReference>
<comment type="subcellular location">
    <subcellularLocation>
        <location evidence="1">Mitochondrion inner membrane</location>
    </subcellularLocation>
</comment>
<dbReference type="InterPro" id="IPR022533">
    <property type="entry name" value="Cox20"/>
</dbReference>
<dbReference type="AlphaFoldDB" id="A0A7M7GAB3"/>
<feature type="transmembrane region" description="Helical" evidence="9">
    <location>
        <begin position="26"/>
        <end position="43"/>
    </location>
</feature>
<keyword evidence="6 9" id="KW-1133">Transmembrane helix</keyword>
<evidence type="ECO:0000256" key="2">
    <source>
        <dbReference type="ARBA" id="ARBA00009575"/>
    </source>
</evidence>
<dbReference type="Proteomes" id="UP000002358">
    <property type="component" value="Chromosome 1"/>
</dbReference>
<dbReference type="PRINTS" id="PR02049">
    <property type="entry name" value="PROTEINF36A"/>
</dbReference>
<dbReference type="GO" id="GO:0005743">
    <property type="term" value="C:mitochondrial inner membrane"/>
    <property type="evidence" value="ECO:0007669"/>
    <property type="project" value="UniProtKB-SubCell"/>
</dbReference>
<dbReference type="InParanoid" id="A0A7M7GAB3"/>
<dbReference type="SMR" id="A0A7M7GAB3"/>
<dbReference type="Pfam" id="PF12597">
    <property type="entry name" value="Cox20"/>
    <property type="match status" value="1"/>
</dbReference>
<keyword evidence="7" id="KW-0496">Mitochondrion</keyword>
<feature type="transmembrane region" description="Helical" evidence="9">
    <location>
        <begin position="49"/>
        <end position="67"/>
    </location>
</feature>
<accession>A0A7M7GAB3</accession>
<evidence type="ECO:0000256" key="5">
    <source>
        <dbReference type="ARBA" id="ARBA00022792"/>
    </source>
</evidence>
<dbReference type="GO" id="GO:0033617">
    <property type="term" value="P:mitochondrial respiratory chain complex IV assembly"/>
    <property type="evidence" value="ECO:0007669"/>
    <property type="project" value="InterPro"/>
</dbReference>
<proteinExistence type="inferred from homology"/>
<keyword evidence="11" id="KW-1185">Reference proteome</keyword>
<evidence type="ECO:0000256" key="8">
    <source>
        <dbReference type="ARBA" id="ARBA00023136"/>
    </source>
</evidence>
<evidence type="ECO:0000256" key="1">
    <source>
        <dbReference type="ARBA" id="ARBA00004273"/>
    </source>
</evidence>
<sequence>MTENEETGFRIFGRDVLKIPCIRESFLYSMSSYIGVGLLTFLVTSKPKLSSHLGFASYIVVTLGYYTNCRINYANQKFQMAQIQQAMHKAAVMEGTEEEEIIKTKPMLEEV</sequence>
<dbReference type="PANTHER" id="PTHR31586">
    <property type="entry name" value="CYTOCHROME C OXIDASE PROTEIN 20"/>
    <property type="match status" value="1"/>
</dbReference>
<dbReference type="EnsemblMetazoa" id="XM_001605324">
    <property type="protein sequence ID" value="XP_001605374"/>
    <property type="gene ID" value="LOC100121768"/>
</dbReference>
<name>A0A7M7GAB3_NASVI</name>
<evidence type="ECO:0000256" key="4">
    <source>
        <dbReference type="ARBA" id="ARBA00022692"/>
    </source>
</evidence>
<comment type="similarity">
    <text evidence="2">Belongs to the COX20 family.</text>
</comment>
<keyword evidence="4 9" id="KW-0812">Transmembrane</keyword>
<keyword evidence="8 9" id="KW-0472">Membrane</keyword>
<reference evidence="10" key="1">
    <citation type="submission" date="2021-01" db="UniProtKB">
        <authorList>
            <consortium name="EnsemblMetazoa"/>
        </authorList>
    </citation>
    <scope>IDENTIFICATION</scope>
</reference>
<dbReference type="PANTHER" id="PTHR31586:SF1">
    <property type="entry name" value="CYTOCHROME C OXIDASE ASSEMBLY PROTEIN COX20, MITOCHONDRIAL"/>
    <property type="match status" value="1"/>
</dbReference>
<gene>
    <name evidence="10" type="primary">100121768</name>
</gene>
<dbReference type="KEGG" id="nvi:100121768"/>
<evidence type="ECO:0000313" key="10">
    <source>
        <dbReference type="EnsemblMetazoa" id="XP_001605374"/>
    </source>
</evidence>